<keyword evidence="1" id="KW-0812">Transmembrane</keyword>
<reference evidence="2" key="1">
    <citation type="journal article" date="2015" name="Nature">
        <title>Complex archaea that bridge the gap between prokaryotes and eukaryotes.</title>
        <authorList>
            <person name="Spang A."/>
            <person name="Saw J.H."/>
            <person name="Jorgensen S.L."/>
            <person name="Zaremba-Niedzwiedzka K."/>
            <person name="Martijn J."/>
            <person name="Lind A.E."/>
            <person name="van Eijk R."/>
            <person name="Schleper C."/>
            <person name="Guy L."/>
            <person name="Ettema T.J."/>
        </authorList>
    </citation>
    <scope>NUCLEOTIDE SEQUENCE</scope>
</reference>
<organism evidence="2">
    <name type="scientific">marine sediment metagenome</name>
    <dbReference type="NCBI Taxonomy" id="412755"/>
    <lineage>
        <taxon>unclassified sequences</taxon>
        <taxon>metagenomes</taxon>
        <taxon>ecological metagenomes</taxon>
    </lineage>
</organism>
<dbReference type="AlphaFoldDB" id="A0A0F9DMS0"/>
<keyword evidence="1" id="KW-1133">Transmembrane helix</keyword>
<feature type="transmembrane region" description="Helical" evidence="1">
    <location>
        <begin position="173"/>
        <end position="193"/>
    </location>
</feature>
<proteinExistence type="predicted"/>
<comment type="caution">
    <text evidence="2">The sequence shown here is derived from an EMBL/GenBank/DDBJ whole genome shotgun (WGS) entry which is preliminary data.</text>
</comment>
<evidence type="ECO:0000256" key="1">
    <source>
        <dbReference type="SAM" id="Phobius"/>
    </source>
</evidence>
<name>A0A0F9DMS0_9ZZZZ</name>
<accession>A0A0F9DMS0</accession>
<keyword evidence="1" id="KW-0472">Membrane</keyword>
<feature type="transmembrane region" description="Helical" evidence="1">
    <location>
        <begin position="146"/>
        <end position="167"/>
    </location>
</feature>
<sequence>MSFYAGQDLGLGHTELDRFAQSLWLPCLKHVDEEKIARLNYMQSQAGESNDLLQLAKIRYLKGRFTKRIEANEYKKIPSSITNVIPLRTELGIIRKVTSFIFDLITLGWASKVGVGDAVSNMLGGKLEEKKARITRWNDRVTNYRIIAYVARISLSGVLAVGTYATYYNLNKMVACVPGFIFLVSMINIADVYKDYCSQ</sequence>
<evidence type="ECO:0000313" key="2">
    <source>
        <dbReference type="EMBL" id="KKL13218.1"/>
    </source>
</evidence>
<protein>
    <submittedName>
        <fullName evidence="2">Uncharacterized protein</fullName>
    </submittedName>
</protein>
<gene>
    <name evidence="2" type="ORF">LCGC14_2527950</name>
</gene>
<dbReference type="EMBL" id="LAZR01040947">
    <property type="protein sequence ID" value="KKL13218.1"/>
    <property type="molecule type" value="Genomic_DNA"/>
</dbReference>